<comment type="similarity">
    <text evidence="10">Belongs to the glycosyltransferase 14 family.</text>
</comment>
<reference evidence="12" key="1">
    <citation type="submission" date="2022-11" db="UniProtKB">
        <authorList>
            <consortium name="WormBaseParasite"/>
        </authorList>
    </citation>
    <scope>IDENTIFICATION</scope>
</reference>
<protein>
    <submittedName>
        <fullName evidence="12">Glycosyltransferase</fullName>
    </submittedName>
</protein>
<evidence type="ECO:0000313" key="12">
    <source>
        <dbReference type="WBParaSite" id="PSU_v2.g6647.t1"/>
    </source>
</evidence>
<keyword evidence="9" id="KW-0325">Glycoprotein</keyword>
<comment type="pathway">
    <text evidence="2">Protein modification; protein glycosylation.</text>
</comment>
<keyword evidence="4" id="KW-0808">Transferase</keyword>
<dbReference type="PANTHER" id="PTHR19297">
    <property type="entry name" value="GLYCOSYLTRANSFERASE 14 FAMILY MEMBER"/>
    <property type="match status" value="1"/>
</dbReference>
<dbReference type="PANTHER" id="PTHR19297:SF185">
    <property type="entry name" value="BETA-1,3-GALACTOSYL-O-GLYCOSYL-GLYCOPROTEIN BETA-1,6-N-ACETYLGLUCOSAMINYLTRANSFERASE 3"/>
    <property type="match status" value="1"/>
</dbReference>
<dbReference type="GO" id="GO:0016020">
    <property type="term" value="C:membrane"/>
    <property type="evidence" value="ECO:0007669"/>
    <property type="project" value="UniProtKB-SubCell"/>
</dbReference>
<evidence type="ECO:0000256" key="4">
    <source>
        <dbReference type="ARBA" id="ARBA00022679"/>
    </source>
</evidence>
<comment type="subcellular location">
    <subcellularLocation>
        <location evidence="1">Membrane</location>
        <topology evidence="1">Single-pass type II membrane protein</topology>
    </subcellularLocation>
</comment>
<dbReference type="Proteomes" id="UP000887577">
    <property type="component" value="Unplaced"/>
</dbReference>
<evidence type="ECO:0000256" key="1">
    <source>
        <dbReference type="ARBA" id="ARBA00004606"/>
    </source>
</evidence>
<accession>A0A914Z1R7</accession>
<evidence type="ECO:0000256" key="6">
    <source>
        <dbReference type="ARBA" id="ARBA00022968"/>
    </source>
</evidence>
<evidence type="ECO:0000256" key="7">
    <source>
        <dbReference type="ARBA" id="ARBA00022989"/>
    </source>
</evidence>
<name>A0A914Z1R7_9BILA</name>
<dbReference type="GO" id="GO:0008375">
    <property type="term" value="F:acetylglucosaminyltransferase activity"/>
    <property type="evidence" value="ECO:0007669"/>
    <property type="project" value="TreeGrafter"/>
</dbReference>
<keyword evidence="8" id="KW-0472">Membrane</keyword>
<dbReference type="AlphaFoldDB" id="A0A914Z1R7"/>
<keyword evidence="11" id="KW-1185">Reference proteome</keyword>
<evidence type="ECO:0000256" key="5">
    <source>
        <dbReference type="ARBA" id="ARBA00022692"/>
    </source>
</evidence>
<evidence type="ECO:0000256" key="9">
    <source>
        <dbReference type="ARBA" id="ARBA00023180"/>
    </source>
</evidence>
<evidence type="ECO:0000256" key="8">
    <source>
        <dbReference type="ARBA" id="ARBA00023136"/>
    </source>
</evidence>
<evidence type="ECO:0000256" key="2">
    <source>
        <dbReference type="ARBA" id="ARBA00004922"/>
    </source>
</evidence>
<keyword evidence="5" id="KW-0812">Transmembrane</keyword>
<dbReference type="Pfam" id="PF02485">
    <property type="entry name" value="Branch"/>
    <property type="match status" value="1"/>
</dbReference>
<evidence type="ECO:0000256" key="3">
    <source>
        <dbReference type="ARBA" id="ARBA00022676"/>
    </source>
</evidence>
<organism evidence="11 12">
    <name type="scientific">Panagrolaimus superbus</name>
    <dbReference type="NCBI Taxonomy" id="310955"/>
    <lineage>
        <taxon>Eukaryota</taxon>
        <taxon>Metazoa</taxon>
        <taxon>Ecdysozoa</taxon>
        <taxon>Nematoda</taxon>
        <taxon>Chromadorea</taxon>
        <taxon>Rhabditida</taxon>
        <taxon>Tylenchina</taxon>
        <taxon>Panagrolaimomorpha</taxon>
        <taxon>Panagrolaimoidea</taxon>
        <taxon>Panagrolaimidae</taxon>
        <taxon>Panagrolaimus</taxon>
    </lineage>
</organism>
<sequence length="407" mass="46718">MPDETAILKPYTSNVFFAKTFDILPSFQDKVQCSILFNPKHSNYINAIQKAEKWRYGISEFMFWNSLETSNICASIKNTFAFFDKPLSQEEAEYPLAYGMLVYKDIRQITYMLSAFYQPQNAYCIGIDGNAKIDFQERLKIFGKCFSNIHVFVGPNVTYGGPEIPIIVLSCLQKLNERKHPWKYYQYLSGADLPLKTNLEMAGIPPMPIWKSSLSSTFSRASANIISKDPKVYELIQFLLKTGCPDESLWATIAGNPEYIQMPGGFSAAEMFAKIKLDSSDSKKLSIPPKIRPSNSFPIYSYYISRYQVWDGINEWGLQNECLGTWSHLSCIYGIGDLPTLLLRPELVAHKFYLDKHPAAFFCLYKKIRERALDLINQQKFNASTYEQLPQIQLLRGKSIDNVKFFF</sequence>
<keyword evidence="6" id="KW-0735">Signal-anchor</keyword>
<evidence type="ECO:0000256" key="10">
    <source>
        <dbReference type="ARBA" id="ARBA00038150"/>
    </source>
</evidence>
<keyword evidence="3" id="KW-0328">Glycosyltransferase</keyword>
<keyword evidence="7" id="KW-1133">Transmembrane helix</keyword>
<dbReference type="InterPro" id="IPR003406">
    <property type="entry name" value="Glyco_trans_14"/>
</dbReference>
<proteinExistence type="inferred from homology"/>
<dbReference type="WBParaSite" id="PSU_v2.g6647.t1">
    <property type="protein sequence ID" value="PSU_v2.g6647.t1"/>
    <property type="gene ID" value="PSU_v2.g6647"/>
</dbReference>
<evidence type="ECO:0000313" key="11">
    <source>
        <dbReference type="Proteomes" id="UP000887577"/>
    </source>
</evidence>